<organism evidence="2 3">
    <name type="scientific">Daphnia magna</name>
    <dbReference type="NCBI Taxonomy" id="35525"/>
    <lineage>
        <taxon>Eukaryota</taxon>
        <taxon>Metazoa</taxon>
        <taxon>Ecdysozoa</taxon>
        <taxon>Arthropoda</taxon>
        <taxon>Crustacea</taxon>
        <taxon>Branchiopoda</taxon>
        <taxon>Diplostraca</taxon>
        <taxon>Cladocera</taxon>
        <taxon>Anomopoda</taxon>
        <taxon>Daphniidae</taxon>
        <taxon>Daphnia</taxon>
    </lineage>
</organism>
<keyword evidence="1" id="KW-0812">Transmembrane</keyword>
<accession>A0A164RY35</accession>
<keyword evidence="1" id="KW-0472">Membrane</keyword>
<sequence length="69" mass="7975">MLPMSKNLPDEGEGAVKRISGCPSLFMEILQRIAYRLNSFKAYALIVSQWLYLDYLLSIYTITRLFNVV</sequence>
<gene>
    <name evidence="2" type="ORF">APZ42_026798</name>
</gene>
<reference evidence="2 3" key="1">
    <citation type="submission" date="2016-03" db="EMBL/GenBank/DDBJ databases">
        <title>EvidentialGene: Evidence-directed Construction of Genes on Genomes.</title>
        <authorList>
            <person name="Gilbert D.G."/>
            <person name="Choi J.-H."/>
            <person name="Mockaitis K."/>
            <person name="Colbourne J."/>
            <person name="Pfrender M."/>
        </authorList>
    </citation>
    <scope>NUCLEOTIDE SEQUENCE [LARGE SCALE GENOMIC DNA]</scope>
    <source>
        <strain evidence="2 3">Xinb3</strain>
        <tissue evidence="2">Complete organism</tissue>
    </source>
</reference>
<dbReference type="AlphaFoldDB" id="A0A164RY35"/>
<evidence type="ECO:0000313" key="3">
    <source>
        <dbReference type="Proteomes" id="UP000076858"/>
    </source>
</evidence>
<proteinExistence type="predicted"/>
<protein>
    <submittedName>
        <fullName evidence="2">Uncharacterized protein</fullName>
    </submittedName>
</protein>
<comment type="caution">
    <text evidence="2">The sequence shown here is derived from an EMBL/GenBank/DDBJ whole genome shotgun (WGS) entry which is preliminary data.</text>
</comment>
<evidence type="ECO:0000256" key="1">
    <source>
        <dbReference type="SAM" id="Phobius"/>
    </source>
</evidence>
<keyword evidence="1" id="KW-1133">Transmembrane helix</keyword>
<feature type="transmembrane region" description="Helical" evidence="1">
    <location>
        <begin position="42"/>
        <end position="63"/>
    </location>
</feature>
<evidence type="ECO:0000313" key="2">
    <source>
        <dbReference type="EMBL" id="KZS09052.1"/>
    </source>
</evidence>
<keyword evidence="3" id="KW-1185">Reference proteome</keyword>
<name>A0A164RY35_9CRUS</name>
<dbReference type="Proteomes" id="UP000076858">
    <property type="component" value="Unassembled WGS sequence"/>
</dbReference>
<dbReference type="EMBL" id="LRGB01002121">
    <property type="protein sequence ID" value="KZS09052.1"/>
    <property type="molecule type" value="Genomic_DNA"/>
</dbReference>